<evidence type="ECO:0000256" key="1">
    <source>
        <dbReference type="ARBA" id="ARBA00002151"/>
    </source>
</evidence>
<comment type="function">
    <text evidence="1 10">Converts 2,5-diamino-6-(ribosylamino)-4(3h)-pyrimidinone 5'-phosphate into 5-amino-6-(ribosylamino)-2,4(1h,3h)-pyrimidinedione 5'-phosphate.</text>
</comment>
<dbReference type="InterPro" id="IPR002125">
    <property type="entry name" value="CMP_dCMP_dom"/>
</dbReference>
<dbReference type="Pfam" id="PF01872">
    <property type="entry name" value="RibD_C"/>
    <property type="match status" value="1"/>
</dbReference>
<organism evidence="12 13">
    <name type="scientific">Kaistia geumhonensis</name>
    <dbReference type="NCBI Taxonomy" id="410839"/>
    <lineage>
        <taxon>Bacteria</taxon>
        <taxon>Pseudomonadati</taxon>
        <taxon>Pseudomonadota</taxon>
        <taxon>Alphaproteobacteria</taxon>
        <taxon>Hyphomicrobiales</taxon>
        <taxon>Kaistiaceae</taxon>
        <taxon>Kaistia</taxon>
    </lineage>
</organism>
<evidence type="ECO:0000256" key="8">
    <source>
        <dbReference type="ARBA" id="ARBA00023002"/>
    </source>
</evidence>
<dbReference type="Gene3D" id="3.40.140.10">
    <property type="entry name" value="Cytidine Deaminase, domain 2"/>
    <property type="match status" value="1"/>
</dbReference>
<comment type="caution">
    <text evidence="12">The sequence shown here is derived from an EMBL/GenBank/DDBJ whole genome shotgun (WGS) entry which is preliminary data.</text>
</comment>
<evidence type="ECO:0000256" key="2">
    <source>
        <dbReference type="ARBA" id="ARBA00004882"/>
    </source>
</evidence>
<dbReference type="SUPFAM" id="SSF53927">
    <property type="entry name" value="Cytidine deaminase-like"/>
    <property type="match status" value="1"/>
</dbReference>
<dbReference type="InterPro" id="IPR002734">
    <property type="entry name" value="RibDG_C"/>
</dbReference>
<comment type="catalytic activity">
    <reaction evidence="10">
        <text>5-amino-6-(5-phospho-D-ribitylamino)uracil + NADP(+) = 5-amino-6-(5-phospho-D-ribosylamino)uracil + NADPH + H(+)</text>
        <dbReference type="Rhea" id="RHEA:17845"/>
        <dbReference type="ChEBI" id="CHEBI:15378"/>
        <dbReference type="ChEBI" id="CHEBI:57783"/>
        <dbReference type="ChEBI" id="CHEBI:58349"/>
        <dbReference type="ChEBI" id="CHEBI:58421"/>
        <dbReference type="ChEBI" id="CHEBI:58453"/>
        <dbReference type="EC" id="1.1.1.193"/>
    </reaction>
</comment>
<keyword evidence="10 12" id="KW-0378">Hydrolase</keyword>
<comment type="catalytic activity">
    <reaction evidence="10">
        <text>2,5-diamino-6-hydroxy-4-(5-phosphoribosylamino)-pyrimidine + H2O + H(+) = 5-amino-6-(5-phospho-D-ribosylamino)uracil + NH4(+)</text>
        <dbReference type="Rhea" id="RHEA:21868"/>
        <dbReference type="ChEBI" id="CHEBI:15377"/>
        <dbReference type="ChEBI" id="CHEBI:15378"/>
        <dbReference type="ChEBI" id="CHEBI:28938"/>
        <dbReference type="ChEBI" id="CHEBI:58453"/>
        <dbReference type="ChEBI" id="CHEBI:58614"/>
        <dbReference type="EC" id="3.5.4.26"/>
    </reaction>
</comment>
<comment type="similarity">
    <text evidence="4 10">In the N-terminal section; belongs to the cytidine and deoxycytidylate deaminase family.</text>
</comment>
<evidence type="ECO:0000313" key="13">
    <source>
        <dbReference type="Proteomes" id="UP001223743"/>
    </source>
</evidence>
<keyword evidence="10" id="KW-0479">Metal-binding</keyword>
<evidence type="ECO:0000256" key="5">
    <source>
        <dbReference type="ARBA" id="ARBA00007417"/>
    </source>
</evidence>
<keyword evidence="10" id="KW-0862">Zinc</keyword>
<protein>
    <recommendedName>
        <fullName evidence="10">Riboflavin biosynthesis protein RibD</fullName>
    </recommendedName>
    <domain>
        <recommendedName>
            <fullName evidence="10">Diaminohydroxyphosphoribosylaminopyrimidine deaminase</fullName>
            <shortName evidence="10">DRAP deaminase</shortName>
            <ecNumber evidence="10">3.5.4.26</ecNumber>
        </recommendedName>
        <alternativeName>
            <fullName evidence="10">Riboflavin-specific deaminase</fullName>
        </alternativeName>
    </domain>
    <domain>
        <recommendedName>
            <fullName evidence="10">5-amino-6-(5-phosphoribosylamino)uracil reductase</fullName>
            <ecNumber evidence="10">1.1.1.193</ecNumber>
        </recommendedName>
        <alternativeName>
            <fullName evidence="10">HTP reductase</fullName>
        </alternativeName>
    </domain>
</protein>
<dbReference type="NCBIfam" id="TIGR00326">
    <property type="entry name" value="eubact_ribD"/>
    <property type="match status" value="1"/>
</dbReference>
<dbReference type="InterPro" id="IPR050765">
    <property type="entry name" value="Riboflavin_Biosynth_HTPR"/>
</dbReference>
<dbReference type="EC" id="1.1.1.193" evidence="10"/>
<keyword evidence="8 10" id="KW-0560">Oxidoreductase</keyword>
<sequence length="379" mass="39925">MTDAARLTSDPETDRRLMAAALRHGRRNQGRTHPAPSVGALVVRFDSGQPVVVGRGVTSPAGLTPATVAALTEAGEAARGATFYTTLEPMMRHGDGYSETDALIAAGVTRLVSAMDDPDPRRTRSGYARLREAGIDVTAGVLGEEARRAHAGFVSVVRDGRPHVTLKLAVSADGMIGRKSGERMLVSGPEAFRRLQMLRIESDASLIGIETALVHDPSLAVRVPGLRHLSPIRIVLDADARLAPGSALVAGAHEVPLWLFVGPEAPPSAVARLEEAGVTVLTVGTGSGGLDIRAVMRHLAERGITRLLVEGGARIAASFVGQGLADEVVLFRAPVVIGPDGVRALAGGALSAIERSPRYRIVEDVSLGEDRLIRFERTT</sequence>
<evidence type="ECO:0000256" key="4">
    <source>
        <dbReference type="ARBA" id="ARBA00005259"/>
    </source>
</evidence>
<dbReference type="EMBL" id="JAUSWJ010000001">
    <property type="protein sequence ID" value="MDQ0514451.1"/>
    <property type="molecule type" value="Genomic_DNA"/>
</dbReference>
<dbReference type="PANTHER" id="PTHR38011">
    <property type="entry name" value="DIHYDROFOLATE REDUCTASE FAMILY PROTEIN (AFU_ORTHOLOGUE AFUA_8G06820)"/>
    <property type="match status" value="1"/>
</dbReference>
<dbReference type="InterPro" id="IPR004794">
    <property type="entry name" value="Eubact_RibD"/>
</dbReference>
<name>A0ABU0M0H4_9HYPH</name>
<dbReference type="EC" id="3.5.4.26" evidence="10"/>
<dbReference type="RefSeq" id="WP_266282227.1">
    <property type="nucleotide sequence ID" value="NZ_JAPKNF010000001.1"/>
</dbReference>
<evidence type="ECO:0000313" key="12">
    <source>
        <dbReference type="EMBL" id="MDQ0514451.1"/>
    </source>
</evidence>
<comment type="pathway">
    <text evidence="2 10">Cofactor biosynthesis; riboflavin biosynthesis; 5-amino-6-(D-ribitylamino)uracil from GTP: step 2/4.</text>
</comment>
<evidence type="ECO:0000256" key="10">
    <source>
        <dbReference type="PIRNR" id="PIRNR006769"/>
    </source>
</evidence>
<dbReference type="GO" id="GO:0008835">
    <property type="term" value="F:diaminohydroxyphosphoribosylaminopyrimidine deaminase activity"/>
    <property type="evidence" value="ECO:0007669"/>
    <property type="project" value="UniProtKB-EC"/>
</dbReference>
<accession>A0ABU0M0H4</accession>
<comment type="cofactor">
    <cofactor evidence="10">
        <name>Zn(2+)</name>
        <dbReference type="ChEBI" id="CHEBI:29105"/>
    </cofactor>
    <text evidence="10">Binds 1 zinc ion.</text>
</comment>
<dbReference type="PIRSF" id="PIRSF006769">
    <property type="entry name" value="RibD"/>
    <property type="match status" value="1"/>
</dbReference>
<keyword evidence="13" id="KW-1185">Reference proteome</keyword>
<dbReference type="PANTHER" id="PTHR38011:SF7">
    <property type="entry name" value="2,5-DIAMINO-6-RIBOSYLAMINO-4(3H)-PYRIMIDINONE 5'-PHOSPHATE REDUCTASE"/>
    <property type="match status" value="1"/>
</dbReference>
<reference evidence="12 13" key="1">
    <citation type="submission" date="2023-07" db="EMBL/GenBank/DDBJ databases">
        <title>Genomic Encyclopedia of Type Strains, Phase IV (KMG-IV): sequencing the most valuable type-strain genomes for metagenomic binning, comparative biology and taxonomic classification.</title>
        <authorList>
            <person name="Goeker M."/>
        </authorList>
    </citation>
    <scope>NUCLEOTIDE SEQUENCE [LARGE SCALE GENOMIC DNA]</scope>
    <source>
        <strain evidence="12 13">B1-1</strain>
    </source>
</reference>
<dbReference type="InterPro" id="IPR024072">
    <property type="entry name" value="DHFR-like_dom_sf"/>
</dbReference>
<evidence type="ECO:0000256" key="7">
    <source>
        <dbReference type="ARBA" id="ARBA00022857"/>
    </source>
</evidence>
<evidence type="ECO:0000256" key="3">
    <source>
        <dbReference type="ARBA" id="ARBA00004910"/>
    </source>
</evidence>
<comment type="similarity">
    <text evidence="5 10">In the C-terminal section; belongs to the HTP reductase family.</text>
</comment>
<evidence type="ECO:0000259" key="11">
    <source>
        <dbReference type="PROSITE" id="PS51747"/>
    </source>
</evidence>
<proteinExistence type="inferred from homology"/>
<keyword evidence="7 10" id="KW-0521">NADP</keyword>
<keyword evidence="6 10" id="KW-0686">Riboflavin biosynthesis</keyword>
<gene>
    <name evidence="12" type="ORF">QO015_000064</name>
</gene>
<feature type="domain" description="CMP/dCMP-type deaminase" evidence="11">
    <location>
        <begin position="12"/>
        <end position="130"/>
    </location>
</feature>
<dbReference type="InterPro" id="IPR016193">
    <property type="entry name" value="Cytidine_deaminase-like"/>
</dbReference>
<dbReference type="SUPFAM" id="SSF53597">
    <property type="entry name" value="Dihydrofolate reductase-like"/>
    <property type="match status" value="1"/>
</dbReference>
<comment type="pathway">
    <text evidence="3 10">Cofactor biosynthesis; riboflavin biosynthesis; 5-amino-6-(D-ribitylamino)uracil from GTP: step 3/4.</text>
</comment>
<evidence type="ECO:0000256" key="9">
    <source>
        <dbReference type="ARBA" id="ARBA00023268"/>
    </source>
</evidence>
<dbReference type="Gene3D" id="3.40.430.10">
    <property type="entry name" value="Dihydrofolate Reductase, subunit A"/>
    <property type="match status" value="1"/>
</dbReference>
<dbReference type="GO" id="GO:0008703">
    <property type="term" value="F:5-amino-6-(5-phosphoribosylamino)uracil reductase activity"/>
    <property type="evidence" value="ECO:0007669"/>
    <property type="project" value="UniProtKB-EC"/>
</dbReference>
<evidence type="ECO:0000256" key="6">
    <source>
        <dbReference type="ARBA" id="ARBA00022619"/>
    </source>
</evidence>
<keyword evidence="9" id="KW-0511">Multifunctional enzyme</keyword>
<dbReference type="PROSITE" id="PS51747">
    <property type="entry name" value="CYT_DCMP_DEAMINASES_2"/>
    <property type="match status" value="1"/>
</dbReference>
<dbReference type="Proteomes" id="UP001223743">
    <property type="component" value="Unassembled WGS sequence"/>
</dbReference>